<dbReference type="Pfam" id="PF00443">
    <property type="entry name" value="UCH"/>
    <property type="match status" value="1"/>
</dbReference>
<evidence type="ECO:0000256" key="3">
    <source>
        <dbReference type="ARBA" id="ARBA00012759"/>
    </source>
</evidence>
<organism evidence="11 12">
    <name type="scientific">Cronartium quercuum f. sp. fusiforme G11</name>
    <dbReference type="NCBI Taxonomy" id="708437"/>
    <lineage>
        <taxon>Eukaryota</taxon>
        <taxon>Fungi</taxon>
        <taxon>Dikarya</taxon>
        <taxon>Basidiomycota</taxon>
        <taxon>Pucciniomycotina</taxon>
        <taxon>Pucciniomycetes</taxon>
        <taxon>Pucciniales</taxon>
        <taxon>Coleosporiaceae</taxon>
        <taxon>Cronartium</taxon>
    </lineage>
</organism>
<dbReference type="InterPro" id="IPR001394">
    <property type="entry name" value="Peptidase_C19_UCH"/>
</dbReference>
<evidence type="ECO:0000256" key="7">
    <source>
        <dbReference type="ARBA" id="ARBA00022807"/>
    </source>
</evidence>
<sequence>MPVTSPSSLIGLPLNTLKAKATVHPDNSLSLLQWVNLANNVYQAAVEADAQQATELAYVEYFKAAGILQVILQHPGFKTMKNQQPANYRIYQEVAPKVLASTDRAKELGEIIESNRLHSNSSASRARPIGGGISSRIKSLEAAGLAGAQSPPNQETNDETLHPPRKSSIASRRPLPVPPEPSQDGITPRTNFVTTALESEFKIRSGSAPPELSVDVHASGDRSGLYKGSAGTSTHRLTGDKVLDDEFFEQTLRSLRSPTEFDQAFPALGTLHLDESNHGSAFFPDLPAVPKTFPTKSRVDLPPPPEPFLLPTYDARSISSTSPSDQLTNDTSLGASLLINGDLDSQAVSSPPPPYPDFRAEKTEPSKTPPLLTRSHAIRNNLSMPRSGPGSLPQSTNSPQSSPRRASRTDANDKPDPPPVLPTGSNEILPAVLIDYFRKMGAAGLDTSVLFLDVRERDDFEACRIKSHDVVCIEPIVLTKSGGVGLTSMEIEESLVISPRREQAQFERRHEFDYVILYDKRSVQLPTNNSDRLLRSNDPTDVPAKLLLILYTAIHKEAYVKRLKYPPMLLSGGMDGWAKVAGESGVIGKGPACSPLHAPRTSFTHSSMNGTPIILRQPVIGSDKIHPTAGNGVLDGASDIKRARRQVALHQRDSPSPQPDLIARSVADLTRLGMGGSSSSHSLHNSSVSAQPGYFNSRPANSPYKPSGYQSPIGVTSPITLPEQTLQRAKSSQPLYDTPIPSHPVDSSSAPYPSSIPIHIASNGYNPSPVPPQSPLYGQQPPLYLAPRQADPGCSSYIPNTHRTPIQYPHFNHHGPNSNMFLGHPPQPPPPAVTPGGGSPNYYHLAPYKSNSSLGRDLISYPRNTPPVTPYSPGTHGPAEVYFNSSFEDGQVGLTGLKNLGNTCYMNSTLQCISATIPLARFFKDGSYKRCINRANPLGTKGLLAESVAELVRVLWGAQYTFVSPITFREAICRFAPQFRGSDQHDAQEFLGFLLDGLHEDLNLVTQKPPPVEMSPAREAELEALPTQLASAREWEIYKRRDNSVIVELFQGQYRSRLQCLTCGTTSTTYNTFMYLSLPIPTGRGMSKVSLTQCLDAFLKEEIMEKDDAWNCPKCKTRRKATKRLSLARLPPILLIHLKRFSFKGPFSDKLEAFVQYPLYGLDLTSYIPPPLDPPPKQKGFKGGGPSMVYDLYAVCNHFGSLSSGHCE</sequence>
<evidence type="ECO:0000256" key="6">
    <source>
        <dbReference type="ARBA" id="ARBA00022801"/>
    </source>
</evidence>
<dbReference type="SUPFAM" id="SSF52821">
    <property type="entry name" value="Rhodanese/Cell cycle control phosphatase"/>
    <property type="match status" value="1"/>
</dbReference>
<keyword evidence="7" id="KW-0788">Thiol protease</keyword>
<dbReference type="SMART" id="SM00450">
    <property type="entry name" value="RHOD"/>
    <property type="match status" value="1"/>
</dbReference>
<dbReference type="EMBL" id="MU167235">
    <property type="protein sequence ID" value="KAG0148564.1"/>
    <property type="molecule type" value="Genomic_DNA"/>
</dbReference>
<evidence type="ECO:0000256" key="8">
    <source>
        <dbReference type="SAM" id="MobiDB-lite"/>
    </source>
</evidence>
<dbReference type="OrthoDB" id="292964at2759"/>
<dbReference type="InterPro" id="IPR036181">
    <property type="entry name" value="MIT_dom_sf"/>
</dbReference>
<proteinExistence type="inferred from homology"/>
<accession>A0A9P6NQT4</accession>
<evidence type="ECO:0000256" key="2">
    <source>
        <dbReference type="ARBA" id="ARBA00009085"/>
    </source>
</evidence>
<dbReference type="InterPro" id="IPR015063">
    <property type="entry name" value="USP8_dimer"/>
</dbReference>
<evidence type="ECO:0000256" key="4">
    <source>
        <dbReference type="ARBA" id="ARBA00022670"/>
    </source>
</evidence>
<dbReference type="GO" id="GO:0016579">
    <property type="term" value="P:protein deubiquitination"/>
    <property type="evidence" value="ECO:0007669"/>
    <property type="project" value="InterPro"/>
</dbReference>
<dbReference type="PROSITE" id="PS00972">
    <property type="entry name" value="USP_1"/>
    <property type="match status" value="1"/>
</dbReference>
<dbReference type="GO" id="GO:0004843">
    <property type="term" value="F:cysteine-type deubiquitinase activity"/>
    <property type="evidence" value="ECO:0007669"/>
    <property type="project" value="UniProtKB-EC"/>
</dbReference>
<dbReference type="AlphaFoldDB" id="A0A9P6NQT4"/>
<dbReference type="Gene3D" id="3.40.250.10">
    <property type="entry name" value="Rhodanese-like domain"/>
    <property type="match status" value="1"/>
</dbReference>
<dbReference type="Proteomes" id="UP000886653">
    <property type="component" value="Unassembled WGS sequence"/>
</dbReference>
<comment type="catalytic activity">
    <reaction evidence="1">
        <text>Thiol-dependent hydrolysis of ester, thioester, amide, peptide and isopeptide bonds formed by the C-terminal Gly of ubiquitin (a 76-residue protein attached to proteins as an intracellular targeting signal).</text>
        <dbReference type="EC" id="3.4.19.12"/>
    </reaction>
</comment>
<reference evidence="11" key="1">
    <citation type="submission" date="2013-11" db="EMBL/GenBank/DDBJ databases">
        <title>Genome sequence of the fusiform rust pathogen reveals effectors for host alternation and coevolution with pine.</title>
        <authorList>
            <consortium name="DOE Joint Genome Institute"/>
            <person name="Smith K."/>
            <person name="Pendleton A."/>
            <person name="Kubisiak T."/>
            <person name="Anderson C."/>
            <person name="Salamov A."/>
            <person name="Aerts A."/>
            <person name="Riley R."/>
            <person name="Clum A."/>
            <person name="Lindquist E."/>
            <person name="Ence D."/>
            <person name="Campbell M."/>
            <person name="Kronenberg Z."/>
            <person name="Feau N."/>
            <person name="Dhillon B."/>
            <person name="Hamelin R."/>
            <person name="Burleigh J."/>
            <person name="Smith J."/>
            <person name="Yandell M."/>
            <person name="Nelson C."/>
            <person name="Grigoriev I."/>
            <person name="Davis J."/>
        </authorList>
    </citation>
    <scope>NUCLEOTIDE SEQUENCE</scope>
    <source>
        <strain evidence="11">G11</strain>
    </source>
</reference>
<dbReference type="InterPro" id="IPR028889">
    <property type="entry name" value="USP"/>
</dbReference>
<dbReference type="InterPro" id="IPR050185">
    <property type="entry name" value="Ub_carboxyl-term_hydrolase"/>
</dbReference>
<dbReference type="InterPro" id="IPR038765">
    <property type="entry name" value="Papain-like_cys_pep_sf"/>
</dbReference>
<feature type="compositionally biased region" description="Polar residues" evidence="8">
    <location>
        <begin position="725"/>
        <end position="735"/>
    </location>
</feature>
<keyword evidence="12" id="KW-1185">Reference proteome</keyword>
<dbReference type="PROSITE" id="PS50206">
    <property type="entry name" value="RHODANESE_3"/>
    <property type="match status" value="1"/>
</dbReference>
<dbReference type="Gene3D" id="3.90.70.10">
    <property type="entry name" value="Cysteine proteinases"/>
    <property type="match status" value="1"/>
</dbReference>
<feature type="compositionally biased region" description="Polar residues" evidence="8">
    <location>
        <begin position="317"/>
        <end position="331"/>
    </location>
</feature>
<feature type="region of interest" description="Disordered" evidence="8">
    <location>
        <begin position="672"/>
        <end position="711"/>
    </location>
</feature>
<comment type="caution">
    <text evidence="11">The sequence shown here is derived from an EMBL/GenBank/DDBJ whole genome shotgun (WGS) entry which is preliminary data.</text>
</comment>
<dbReference type="PROSITE" id="PS50235">
    <property type="entry name" value="USP_3"/>
    <property type="match status" value="1"/>
</dbReference>
<keyword evidence="6" id="KW-0378">Hydrolase</keyword>
<evidence type="ECO:0000313" key="12">
    <source>
        <dbReference type="Proteomes" id="UP000886653"/>
    </source>
</evidence>
<dbReference type="CDD" id="cd02674">
    <property type="entry name" value="Peptidase_C19R"/>
    <property type="match status" value="1"/>
</dbReference>
<evidence type="ECO:0000256" key="5">
    <source>
        <dbReference type="ARBA" id="ARBA00022786"/>
    </source>
</evidence>
<feature type="region of interest" description="Disordered" evidence="8">
    <location>
        <begin position="294"/>
        <end position="331"/>
    </location>
</feature>
<dbReference type="Gene3D" id="1.20.58.80">
    <property type="entry name" value="Phosphotransferase system, lactose/cellobiose-type IIA subunit"/>
    <property type="match status" value="1"/>
</dbReference>
<evidence type="ECO:0000259" key="9">
    <source>
        <dbReference type="PROSITE" id="PS50206"/>
    </source>
</evidence>
<dbReference type="PANTHER" id="PTHR21646:SF24">
    <property type="entry name" value="UBIQUITIN CARBOXYL-TERMINAL HYDROLASE"/>
    <property type="match status" value="1"/>
</dbReference>
<evidence type="ECO:0000259" key="10">
    <source>
        <dbReference type="PROSITE" id="PS50235"/>
    </source>
</evidence>
<dbReference type="SUPFAM" id="SSF116846">
    <property type="entry name" value="MIT domain"/>
    <property type="match status" value="1"/>
</dbReference>
<protein>
    <recommendedName>
        <fullName evidence="3">ubiquitinyl hydrolase 1</fullName>
        <ecNumber evidence="3">3.4.19.12</ecNumber>
    </recommendedName>
</protein>
<dbReference type="EC" id="3.4.19.12" evidence="3"/>
<feature type="region of interest" description="Disordered" evidence="8">
    <location>
        <begin position="144"/>
        <end position="189"/>
    </location>
</feature>
<feature type="domain" description="Rhodanese" evidence="9">
    <location>
        <begin position="445"/>
        <end position="586"/>
    </location>
</feature>
<gene>
    <name evidence="11" type="ORF">CROQUDRAFT_41123</name>
</gene>
<feature type="region of interest" description="Disordered" evidence="8">
    <location>
        <begin position="343"/>
        <end position="425"/>
    </location>
</feature>
<dbReference type="InterPro" id="IPR036873">
    <property type="entry name" value="Rhodanese-like_dom_sf"/>
</dbReference>
<evidence type="ECO:0000256" key="1">
    <source>
        <dbReference type="ARBA" id="ARBA00000707"/>
    </source>
</evidence>
<name>A0A9P6NQT4_9BASI</name>
<feature type="region of interest" description="Disordered" evidence="8">
    <location>
        <begin position="725"/>
        <end position="755"/>
    </location>
</feature>
<dbReference type="GO" id="GO:0006508">
    <property type="term" value="P:proteolysis"/>
    <property type="evidence" value="ECO:0007669"/>
    <property type="project" value="UniProtKB-KW"/>
</dbReference>
<feature type="domain" description="USP" evidence="10">
    <location>
        <begin position="895"/>
        <end position="1208"/>
    </location>
</feature>
<feature type="compositionally biased region" description="Basic and acidic residues" evidence="8">
    <location>
        <begin position="407"/>
        <end position="416"/>
    </location>
</feature>
<dbReference type="Pfam" id="PF08969">
    <property type="entry name" value="USP8_dimer"/>
    <property type="match status" value="1"/>
</dbReference>
<dbReference type="InterPro" id="IPR018200">
    <property type="entry name" value="USP_CS"/>
</dbReference>
<evidence type="ECO:0000313" key="11">
    <source>
        <dbReference type="EMBL" id="KAG0148564.1"/>
    </source>
</evidence>
<dbReference type="InterPro" id="IPR001763">
    <property type="entry name" value="Rhodanese-like_dom"/>
</dbReference>
<dbReference type="PANTHER" id="PTHR21646">
    <property type="entry name" value="UBIQUITIN CARBOXYL-TERMINAL HYDROLASE"/>
    <property type="match status" value="1"/>
</dbReference>
<keyword evidence="4" id="KW-0645">Protease</keyword>
<feature type="compositionally biased region" description="Low complexity" evidence="8">
    <location>
        <begin position="677"/>
        <end position="689"/>
    </location>
</feature>
<keyword evidence="5" id="KW-0833">Ubl conjugation pathway</keyword>
<comment type="similarity">
    <text evidence="2">Belongs to the peptidase C19 family.</text>
</comment>
<dbReference type="SUPFAM" id="SSF54001">
    <property type="entry name" value="Cysteine proteinases"/>
    <property type="match status" value="1"/>
</dbReference>
<feature type="compositionally biased region" description="Polar residues" evidence="8">
    <location>
        <begin position="392"/>
        <end position="404"/>
    </location>
</feature>